<accession>A0ABS1QVP5</accession>
<dbReference type="Proteomes" id="UP000638570">
    <property type="component" value="Unassembled WGS sequence"/>
</dbReference>
<evidence type="ECO:0000313" key="4">
    <source>
        <dbReference type="Proteomes" id="UP000638570"/>
    </source>
</evidence>
<evidence type="ECO:0000256" key="2">
    <source>
        <dbReference type="ARBA" id="ARBA00022801"/>
    </source>
</evidence>
<evidence type="ECO:0000313" key="3">
    <source>
        <dbReference type="EMBL" id="MBL1378943.1"/>
    </source>
</evidence>
<organism evidence="3 4">
    <name type="scientific">Zobellella iuensis</name>
    <dbReference type="NCBI Taxonomy" id="2803811"/>
    <lineage>
        <taxon>Bacteria</taxon>
        <taxon>Pseudomonadati</taxon>
        <taxon>Pseudomonadota</taxon>
        <taxon>Gammaproteobacteria</taxon>
        <taxon>Aeromonadales</taxon>
        <taxon>Aeromonadaceae</taxon>
        <taxon>Zobellella</taxon>
    </lineage>
</organism>
<evidence type="ECO:0000256" key="1">
    <source>
        <dbReference type="ARBA" id="ARBA00022670"/>
    </source>
</evidence>
<dbReference type="Gene3D" id="1.25.40.10">
    <property type="entry name" value="Tetratricopeptide repeat domain"/>
    <property type="match status" value="1"/>
</dbReference>
<dbReference type="InterPro" id="IPR001940">
    <property type="entry name" value="Peptidase_S1C"/>
</dbReference>
<dbReference type="Pfam" id="PF13365">
    <property type="entry name" value="Trypsin_2"/>
    <property type="match status" value="1"/>
</dbReference>
<keyword evidence="2" id="KW-0378">Hydrolase</keyword>
<dbReference type="InterPro" id="IPR009003">
    <property type="entry name" value="Peptidase_S1_PA"/>
</dbReference>
<gene>
    <name evidence="3" type="ORF">JKV55_16660</name>
</gene>
<keyword evidence="1" id="KW-0645">Protease</keyword>
<keyword evidence="4" id="KW-1185">Reference proteome</keyword>
<dbReference type="Gene3D" id="2.40.10.120">
    <property type="match status" value="1"/>
</dbReference>
<sequence length="316" mass="33956">MERAITWYSRAANASDPVWSPQAHLRLGAIYQGEHGERYQHLQKAQEHYRACAEQGVAECSRELERLAQFPALAIIAAQAGSPSEGHRIATGITERGAITPPGPVVAASPSAGTSAEVLSQQAIALYARHEPSVYKITVYEQLAGDLKPLSLGSAIAIDSFRAITNYHLVAAGGIPVSINSEGEFIRESDVLIWRVARTDPRRDLALLELVDPHQELNFTNTMKPYDSVQVGERVFAIGAPAGFDKTLTEGIVSALRRERGVRLIQTTAPVTYGSSGGALFDAQGRLIGITTKGVQAGGHFNFAIAADEVQAFLAE</sequence>
<proteinExistence type="predicted"/>
<dbReference type="SUPFAM" id="SSF50494">
    <property type="entry name" value="Trypsin-like serine proteases"/>
    <property type="match status" value="1"/>
</dbReference>
<name>A0ABS1QVP5_9GAMM</name>
<dbReference type="SUPFAM" id="SSF81901">
    <property type="entry name" value="HCP-like"/>
    <property type="match status" value="1"/>
</dbReference>
<dbReference type="InterPro" id="IPR011990">
    <property type="entry name" value="TPR-like_helical_dom_sf"/>
</dbReference>
<dbReference type="PRINTS" id="PR00834">
    <property type="entry name" value="PROTEASES2C"/>
</dbReference>
<dbReference type="EMBL" id="JAERTZ010000028">
    <property type="protein sequence ID" value="MBL1378943.1"/>
    <property type="molecule type" value="Genomic_DNA"/>
</dbReference>
<dbReference type="PANTHER" id="PTHR43343">
    <property type="entry name" value="PEPTIDASE S12"/>
    <property type="match status" value="1"/>
</dbReference>
<dbReference type="PANTHER" id="PTHR43343:SF3">
    <property type="entry name" value="PROTEASE DO-LIKE 8, CHLOROPLASTIC"/>
    <property type="match status" value="1"/>
</dbReference>
<reference evidence="4" key="1">
    <citation type="submission" date="2021-01" db="EMBL/GenBank/DDBJ databases">
        <title>Genome public.</title>
        <authorList>
            <person name="Liu C."/>
            <person name="Sun Q."/>
        </authorList>
    </citation>
    <scope>NUCLEOTIDE SEQUENCE [LARGE SCALE GENOMIC DNA]</scope>
    <source>
        <strain evidence="4">CGMCC 1.18722</strain>
    </source>
</reference>
<comment type="caution">
    <text evidence="3">The sequence shown here is derived from an EMBL/GenBank/DDBJ whole genome shotgun (WGS) entry which is preliminary data.</text>
</comment>
<dbReference type="InterPro" id="IPR051201">
    <property type="entry name" value="Chloro_Bact_Ser_Proteases"/>
</dbReference>
<protein>
    <submittedName>
        <fullName evidence="3">Trypsin-like peptidase domain-containing protein</fullName>
    </submittedName>
</protein>